<dbReference type="RefSeq" id="WP_328856723.1">
    <property type="nucleotide sequence ID" value="NZ_CP108021.1"/>
</dbReference>
<sequence>MPVITHTRPSRGSKPIWVGSRLVLKPLLRLWPVTPSGLRLLYLIDRAAARGPKPRGVVSEQMELAGRPVEMSVPAGPSRRDSDTALLYLHGGAFITCGLATHRVVAGRMARVTGLPVFSLAYRQLPEAGVGTSVHDAYYAYRELLLERGYRHVVVAGDSAGGFLAAKIGEYAHRDGLSMPAAYVGFSPLLDLDLANNPDRSSRSDAYLPMSKMAELTPMFDQGPIGLDGVRRIAALSPRSIPPLLITCAQDEMLEPDIIELVESLDAAGATAVAHSFSWQVHAFPAISGKHREALEAIALAGDFVREALQSAKQGDTSAEKMHGQAG</sequence>
<proteinExistence type="inferred from homology"/>
<dbReference type="Gene3D" id="3.40.50.1820">
    <property type="entry name" value="alpha/beta hydrolase"/>
    <property type="match status" value="1"/>
</dbReference>
<dbReference type="Proteomes" id="UP001432128">
    <property type="component" value="Chromosome"/>
</dbReference>
<evidence type="ECO:0000256" key="1">
    <source>
        <dbReference type="ARBA" id="ARBA00010515"/>
    </source>
</evidence>
<accession>A0AAU4JZE3</accession>
<dbReference type="Pfam" id="PF07859">
    <property type="entry name" value="Abhydrolase_3"/>
    <property type="match status" value="1"/>
</dbReference>
<dbReference type="InterPro" id="IPR029058">
    <property type="entry name" value="AB_hydrolase_fold"/>
</dbReference>
<protein>
    <submittedName>
        <fullName evidence="5">Alpha/beta hydrolase</fullName>
    </submittedName>
</protein>
<comment type="similarity">
    <text evidence="1">Belongs to the 'GDXG' lipolytic enzyme family.</text>
</comment>
<feature type="active site" evidence="3">
    <location>
        <position position="159"/>
    </location>
</feature>
<dbReference type="GO" id="GO:0016787">
    <property type="term" value="F:hydrolase activity"/>
    <property type="evidence" value="ECO:0007669"/>
    <property type="project" value="UniProtKB-KW"/>
</dbReference>
<dbReference type="EMBL" id="CP108021">
    <property type="protein sequence ID" value="WUM19179.1"/>
    <property type="molecule type" value="Genomic_DNA"/>
</dbReference>
<name>A0AAU4JZE3_9NOCA</name>
<dbReference type="PROSITE" id="PS01174">
    <property type="entry name" value="LIPASE_GDXG_SER"/>
    <property type="match status" value="1"/>
</dbReference>
<keyword evidence="2 5" id="KW-0378">Hydrolase</keyword>
<reference evidence="5 6" key="1">
    <citation type="submission" date="2022-10" db="EMBL/GenBank/DDBJ databases">
        <title>The complete genomes of actinobacterial strains from the NBC collection.</title>
        <authorList>
            <person name="Joergensen T.S."/>
            <person name="Alvarez Arevalo M."/>
            <person name="Sterndorff E.B."/>
            <person name="Faurdal D."/>
            <person name="Vuksanovic O."/>
            <person name="Mourched A.-S."/>
            <person name="Charusanti P."/>
            <person name="Shaw S."/>
            <person name="Blin K."/>
            <person name="Weber T."/>
        </authorList>
    </citation>
    <scope>NUCLEOTIDE SEQUENCE [LARGE SCALE GENOMIC DNA]</scope>
    <source>
        <strain evidence="5 6">NBC_00319</strain>
    </source>
</reference>
<evidence type="ECO:0000256" key="3">
    <source>
        <dbReference type="PROSITE-ProRule" id="PRU10038"/>
    </source>
</evidence>
<dbReference type="SUPFAM" id="SSF53474">
    <property type="entry name" value="alpha/beta-Hydrolases"/>
    <property type="match status" value="1"/>
</dbReference>
<keyword evidence="6" id="KW-1185">Reference proteome</keyword>
<gene>
    <name evidence="5" type="ORF">OG579_15875</name>
</gene>
<evidence type="ECO:0000256" key="2">
    <source>
        <dbReference type="ARBA" id="ARBA00022801"/>
    </source>
</evidence>
<dbReference type="InterPro" id="IPR050300">
    <property type="entry name" value="GDXG_lipolytic_enzyme"/>
</dbReference>
<dbReference type="InterPro" id="IPR013094">
    <property type="entry name" value="AB_hydrolase_3"/>
</dbReference>
<dbReference type="InterPro" id="IPR033140">
    <property type="entry name" value="Lipase_GDXG_put_SER_AS"/>
</dbReference>
<feature type="domain" description="Alpha/beta hydrolase fold-3" evidence="4">
    <location>
        <begin position="86"/>
        <end position="284"/>
    </location>
</feature>
<evidence type="ECO:0000313" key="5">
    <source>
        <dbReference type="EMBL" id="WUM19179.1"/>
    </source>
</evidence>
<organism evidence="5 6">
    <name type="scientific">Williamsia herbipolensis</name>
    <dbReference type="NCBI Taxonomy" id="1603258"/>
    <lineage>
        <taxon>Bacteria</taxon>
        <taxon>Bacillati</taxon>
        <taxon>Actinomycetota</taxon>
        <taxon>Actinomycetes</taxon>
        <taxon>Mycobacteriales</taxon>
        <taxon>Nocardiaceae</taxon>
        <taxon>Williamsia</taxon>
    </lineage>
</organism>
<dbReference type="KEGG" id="whr:OG579_15875"/>
<dbReference type="AlphaFoldDB" id="A0AAU4JZE3"/>
<dbReference type="PANTHER" id="PTHR48081:SF8">
    <property type="entry name" value="ALPHA_BETA HYDROLASE FOLD-3 DOMAIN-CONTAINING PROTEIN-RELATED"/>
    <property type="match status" value="1"/>
</dbReference>
<evidence type="ECO:0000313" key="6">
    <source>
        <dbReference type="Proteomes" id="UP001432128"/>
    </source>
</evidence>
<evidence type="ECO:0000259" key="4">
    <source>
        <dbReference type="Pfam" id="PF07859"/>
    </source>
</evidence>
<dbReference type="PANTHER" id="PTHR48081">
    <property type="entry name" value="AB HYDROLASE SUPERFAMILY PROTEIN C4A8.06C"/>
    <property type="match status" value="1"/>
</dbReference>